<evidence type="ECO:0000256" key="6">
    <source>
        <dbReference type="ARBA" id="ARBA00023122"/>
    </source>
</evidence>
<dbReference type="PANTHER" id="PTHR43099">
    <property type="entry name" value="UPF0053 PROTEIN YRKA"/>
    <property type="match status" value="1"/>
</dbReference>
<dbReference type="Gene3D" id="3.30.465.10">
    <property type="match status" value="1"/>
</dbReference>
<evidence type="ECO:0000256" key="8">
    <source>
        <dbReference type="PROSITE-ProRule" id="PRU00703"/>
    </source>
</evidence>
<dbReference type="InterPro" id="IPR051676">
    <property type="entry name" value="UPF0053_domain"/>
</dbReference>
<dbReference type="AlphaFoldDB" id="A0A1H3G8C1"/>
<evidence type="ECO:0000313" key="13">
    <source>
        <dbReference type="EMBL" id="SDX99526.1"/>
    </source>
</evidence>
<feature type="transmembrane region" description="Helical" evidence="10">
    <location>
        <begin position="73"/>
        <end position="94"/>
    </location>
</feature>
<dbReference type="CDD" id="cd04590">
    <property type="entry name" value="CBS_pair_CorC_HlyC_assoc"/>
    <property type="match status" value="1"/>
</dbReference>
<keyword evidence="14" id="KW-1185">Reference proteome</keyword>
<accession>A0A1H3G8C1</accession>
<keyword evidence="2" id="KW-1003">Cell membrane</keyword>
<evidence type="ECO:0000256" key="7">
    <source>
        <dbReference type="ARBA" id="ARBA00023136"/>
    </source>
</evidence>
<evidence type="ECO:0000256" key="4">
    <source>
        <dbReference type="ARBA" id="ARBA00022737"/>
    </source>
</evidence>
<reference evidence="14" key="1">
    <citation type="submission" date="2016-10" db="EMBL/GenBank/DDBJ databases">
        <authorList>
            <person name="Varghese N."/>
            <person name="Submissions S."/>
        </authorList>
    </citation>
    <scope>NUCLEOTIDE SEQUENCE [LARGE SCALE GENOMIC DNA]</scope>
    <source>
        <strain evidence="14">DC30,IBRC 10041,KCTC 4046</strain>
    </source>
</reference>
<dbReference type="InterPro" id="IPR002550">
    <property type="entry name" value="CNNM"/>
</dbReference>
<feature type="domain" description="CBS" evidence="11">
    <location>
        <begin position="286"/>
        <end position="349"/>
    </location>
</feature>
<keyword evidence="6 8" id="KW-0129">CBS domain</keyword>
<dbReference type="InterPro" id="IPR000644">
    <property type="entry name" value="CBS_dom"/>
</dbReference>
<dbReference type="InterPro" id="IPR046342">
    <property type="entry name" value="CBS_dom_sf"/>
</dbReference>
<dbReference type="Proteomes" id="UP000199079">
    <property type="component" value="Unassembled WGS sequence"/>
</dbReference>
<evidence type="ECO:0000256" key="5">
    <source>
        <dbReference type="ARBA" id="ARBA00022989"/>
    </source>
</evidence>
<dbReference type="PROSITE" id="PS51846">
    <property type="entry name" value="CNNM"/>
    <property type="match status" value="1"/>
</dbReference>
<sequence length="563" mass="58904">MWYDPRIPAAVTGVTGVTGVTAVTGVTGVTGVISAIDATGVADRSANPSEPSPGPVHFSGGAMVDVALSLGRVLLALVLVALNGFFVAAEFAYVRVRSTAVDSMVEQGKTGATLLQDAMESLDDYLAVTQLGITIASLGLGWIGEPAIASLIEPILGGFLPTELVHLVAFAVGFGVITFLHVVFGELAPKTIAIAQAERVALLVAAPMQFFYYAFLPGIVVFNGTANAFTRLLGVPPASETDETLTERELRMALSHAGDEGHVAAEEVEMIDRVFELDDVTVREVMVPRPDVRTVTDDLTIPALRSVVVDAGHTRYPVVDADDPDQVVGLVDAKDVLRATETTGTSDAEPTAGDISREIHAVPETTDVATLLSDLQGRNAQMAAVIDEWGVLAGIVTIEDIVEVVVGDIRDEFDVAGGEPEPGLTRREDGSIVVDGGVTIAAVNAELGTRLDHDAVETIGGIVLSQLDRQPAVGDRVTLAGYDFEVTDVEGMRVSTVVVRPEGDDSGSEPDEKTDADPDDDSNENSEAESDGGSDAESDGATRPDEPDEESSADSTADSERGT</sequence>
<evidence type="ECO:0000256" key="9">
    <source>
        <dbReference type="SAM" id="MobiDB-lite"/>
    </source>
</evidence>
<dbReference type="EMBL" id="FNPC01000002">
    <property type="protein sequence ID" value="SDX99526.1"/>
    <property type="molecule type" value="Genomic_DNA"/>
</dbReference>
<keyword evidence="3 10" id="KW-0812">Transmembrane</keyword>
<dbReference type="PROSITE" id="PS51371">
    <property type="entry name" value="CBS"/>
    <property type="match status" value="2"/>
</dbReference>
<dbReference type="SMART" id="SM01091">
    <property type="entry name" value="CorC_HlyC"/>
    <property type="match status" value="1"/>
</dbReference>
<feature type="transmembrane region" description="Helical" evidence="10">
    <location>
        <begin position="164"/>
        <end position="188"/>
    </location>
</feature>
<evidence type="ECO:0000259" key="12">
    <source>
        <dbReference type="PROSITE" id="PS51846"/>
    </source>
</evidence>
<evidence type="ECO:0000313" key="14">
    <source>
        <dbReference type="Proteomes" id="UP000199079"/>
    </source>
</evidence>
<keyword evidence="7 10" id="KW-0472">Membrane</keyword>
<gene>
    <name evidence="13" type="ORF">SAMN05216564_102376</name>
</gene>
<comment type="subcellular location">
    <subcellularLocation>
        <location evidence="1">Cell membrane</location>
        <topology evidence="1">Multi-pass membrane protein</topology>
    </subcellularLocation>
</comment>
<dbReference type="Gene3D" id="3.10.580.10">
    <property type="entry name" value="CBS-domain"/>
    <property type="match status" value="1"/>
</dbReference>
<dbReference type="SMART" id="SM00116">
    <property type="entry name" value="CBS"/>
    <property type="match status" value="2"/>
</dbReference>
<feature type="domain" description="CNNM transmembrane" evidence="12">
    <location>
        <begin position="65"/>
        <end position="267"/>
    </location>
</feature>
<dbReference type="SUPFAM" id="SSF56176">
    <property type="entry name" value="FAD-binding/transporter-associated domain-like"/>
    <property type="match status" value="1"/>
</dbReference>
<dbReference type="GO" id="GO:0050660">
    <property type="term" value="F:flavin adenine dinucleotide binding"/>
    <property type="evidence" value="ECO:0007669"/>
    <property type="project" value="InterPro"/>
</dbReference>
<dbReference type="Pfam" id="PF00571">
    <property type="entry name" value="CBS"/>
    <property type="match status" value="2"/>
</dbReference>
<dbReference type="PANTHER" id="PTHR43099:SF5">
    <property type="entry name" value="HLYC_CORC FAMILY TRANSPORTER"/>
    <property type="match status" value="1"/>
</dbReference>
<dbReference type="GO" id="GO:0005886">
    <property type="term" value="C:plasma membrane"/>
    <property type="evidence" value="ECO:0007669"/>
    <property type="project" value="UniProtKB-SubCell"/>
</dbReference>
<dbReference type="SUPFAM" id="SSF54631">
    <property type="entry name" value="CBS-domain pair"/>
    <property type="match status" value="1"/>
</dbReference>
<keyword evidence="4" id="KW-0677">Repeat</keyword>
<proteinExistence type="predicted"/>
<name>A0A1H3G8C1_9EURY</name>
<dbReference type="InterPro" id="IPR005170">
    <property type="entry name" value="Transptr-assoc_dom"/>
</dbReference>
<dbReference type="InterPro" id="IPR016169">
    <property type="entry name" value="FAD-bd_PCMH_sub2"/>
</dbReference>
<feature type="domain" description="CBS" evidence="11">
    <location>
        <begin position="355"/>
        <end position="412"/>
    </location>
</feature>
<evidence type="ECO:0000256" key="3">
    <source>
        <dbReference type="ARBA" id="ARBA00022692"/>
    </source>
</evidence>
<evidence type="ECO:0000256" key="1">
    <source>
        <dbReference type="ARBA" id="ARBA00004651"/>
    </source>
</evidence>
<dbReference type="InterPro" id="IPR044751">
    <property type="entry name" value="Ion_transp-like_CBS"/>
</dbReference>
<feature type="compositionally biased region" description="Acidic residues" evidence="9">
    <location>
        <begin position="517"/>
        <end position="538"/>
    </location>
</feature>
<feature type="transmembrane region" description="Helical" evidence="10">
    <location>
        <begin position="200"/>
        <end position="222"/>
    </location>
</feature>
<evidence type="ECO:0000256" key="10">
    <source>
        <dbReference type="SAM" id="Phobius"/>
    </source>
</evidence>
<dbReference type="InterPro" id="IPR036318">
    <property type="entry name" value="FAD-bd_PCMH-like_sf"/>
</dbReference>
<evidence type="ECO:0000256" key="2">
    <source>
        <dbReference type="ARBA" id="ARBA00022475"/>
    </source>
</evidence>
<feature type="region of interest" description="Disordered" evidence="9">
    <location>
        <begin position="499"/>
        <end position="563"/>
    </location>
</feature>
<organism evidence="13 14">
    <name type="scientific">Halopenitus persicus</name>
    <dbReference type="NCBI Taxonomy" id="1048396"/>
    <lineage>
        <taxon>Archaea</taxon>
        <taxon>Methanobacteriati</taxon>
        <taxon>Methanobacteriota</taxon>
        <taxon>Stenosarchaea group</taxon>
        <taxon>Halobacteria</taxon>
        <taxon>Halobacteriales</taxon>
        <taxon>Haloferacaceae</taxon>
        <taxon>Halopenitus</taxon>
    </lineage>
</organism>
<dbReference type="Pfam" id="PF01595">
    <property type="entry name" value="CNNM"/>
    <property type="match status" value="1"/>
</dbReference>
<dbReference type="Pfam" id="PF03471">
    <property type="entry name" value="CorC_HlyC"/>
    <property type="match status" value="1"/>
</dbReference>
<protein>
    <submittedName>
        <fullName evidence="13">Hemolysin, contains CBS domains</fullName>
    </submittedName>
</protein>
<keyword evidence="5 10" id="KW-1133">Transmembrane helix</keyword>
<evidence type="ECO:0000259" key="11">
    <source>
        <dbReference type="PROSITE" id="PS51371"/>
    </source>
</evidence>